<evidence type="ECO:0000313" key="9">
    <source>
        <dbReference type="Proteomes" id="UP001597186"/>
    </source>
</evidence>
<dbReference type="SUPFAM" id="SSF51905">
    <property type="entry name" value="FAD/NAD(P)-binding domain"/>
    <property type="match status" value="1"/>
</dbReference>
<name>A0ABW4EKQ4_9RHOB</name>
<dbReference type="Proteomes" id="UP001597186">
    <property type="component" value="Unassembled WGS sequence"/>
</dbReference>
<dbReference type="RefSeq" id="WP_379916398.1">
    <property type="nucleotide sequence ID" value="NZ_JBHUDD010000059.1"/>
</dbReference>
<feature type="domain" description="Glucose-methanol-choline oxidoreductase N-terminal" evidence="7">
    <location>
        <begin position="270"/>
        <end position="284"/>
    </location>
</feature>
<organism evidence="8 9">
    <name type="scientific">Lacimonas salitolerans</name>
    <dbReference type="NCBI Taxonomy" id="1323750"/>
    <lineage>
        <taxon>Bacteria</taxon>
        <taxon>Pseudomonadati</taxon>
        <taxon>Pseudomonadota</taxon>
        <taxon>Alphaproteobacteria</taxon>
        <taxon>Rhodobacterales</taxon>
        <taxon>Paracoccaceae</taxon>
        <taxon>Lacimonas</taxon>
    </lineage>
</organism>
<evidence type="ECO:0000259" key="6">
    <source>
        <dbReference type="PROSITE" id="PS00623"/>
    </source>
</evidence>
<evidence type="ECO:0000256" key="5">
    <source>
        <dbReference type="RuleBase" id="RU003968"/>
    </source>
</evidence>
<sequence>MSENFDFIVVGGGSAGAVIAARLSEDPNCTVALLEAGGTPPPHEMMPAAVASLQLDPSVDWMYTADPGNAGLGLVDNVMPVPRGKMLGGSSGLNYMAYVRGHPGDFDAWAEGGATGWSYDDVLPYFIKSEDLTPSNEISVDPEAHGTGGPLGVSVRSPVIPASRDFVKAAAATGIATGDYNGRDRRNPAGVASLFQTTTRKGMRSSTYRAFLQGETEERPNLTIITQAHVTRVLLSQGAEGLTATGVEYRGADGALHQIDAARDVVLSAGAVGSPQILMLSGIGPRREIEAVDIDCQLELPAVGKNLKDHLHCALFFPAKGIGLPIAEVGVSAGPDALRAPAGPLPADPAEDANLPPELAALKAEAEGRLGQWMETGESLVSSSLYDAVAFFSTGLGDTHSHDAQIGYVPCGYDASLLGERLRIDLSTFFENAEATLAPDQENMILLANPVLPHSKGEIVLASSDPAEAPIIRMNYFTDPHDLKVMVAVMRKALDIAEHWPGEVKPGPLNVPPALAKKHGYVPGEPPSDALLENMALHYSSTVYHLCSTCRMGDVVDPTLRVNGVANLRVADASIMPDIISGNTNAASIMIGEKAADILSAQYALTRRQVAA</sequence>
<proteinExistence type="inferred from homology"/>
<evidence type="ECO:0000259" key="7">
    <source>
        <dbReference type="PROSITE" id="PS00624"/>
    </source>
</evidence>
<dbReference type="InterPro" id="IPR012132">
    <property type="entry name" value="GMC_OxRdtase"/>
</dbReference>
<dbReference type="InterPro" id="IPR007867">
    <property type="entry name" value="GMC_OxRtase_C"/>
</dbReference>
<accession>A0ABW4EKQ4</accession>
<dbReference type="Gene3D" id="3.50.50.60">
    <property type="entry name" value="FAD/NAD(P)-binding domain"/>
    <property type="match status" value="1"/>
</dbReference>
<evidence type="ECO:0000256" key="4">
    <source>
        <dbReference type="ARBA" id="ARBA00022827"/>
    </source>
</evidence>
<dbReference type="InterPro" id="IPR000172">
    <property type="entry name" value="GMC_OxRdtase_N"/>
</dbReference>
<dbReference type="PIRSF" id="PIRSF000137">
    <property type="entry name" value="Alcohol_oxidase"/>
    <property type="match status" value="1"/>
</dbReference>
<dbReference type="PANTHER" id="PTHR11552:SF147">
    <property type="entry name" value="CHOLINE DEHYDROGENASE, MITOCHONDRIAL"/>
    <property type="match status" value="1"/>
</dbReference>
<feature type="domain" description="Glucose-methanol-choline oxidoreductase N-terminal" evidence="6">
    <location>
        <begin position="84"/>
        <end position="107"/>
    </location>
</feature>
<dbReference type="PROSITE" id="PS00623">
    <property type="entry name" value="GMC_OXRED_1"/>
    <property type="match status" value="1"/>
</dbReference>
<dbReference type="Pfam" id="PF00732">
    <property type="entry name" value="GMC_oxred_N"/>
    <property type="match status" value="1"/>
</dbReference>
<evidence type="ECO:0000256" key="1">
    <source>
        <dbReference type="ARBA" id="ARBA00001974"/>
    </source>
</evidence>
<reference evidence="9" key="1">
    <citation type="journal article" date="2019" name="Int. J. Syst. Evol. Microbiol.">
        <title>The Global Catalogue of Microorganisms (GCM) 10K type strain sequencing project: providing services to taxonomists for standard genome sequencing and annotation.</title>
        <authorList>
            <consortium name="The Broad Institute Genomics Platform"/>
            <consortium name="The Broad Institute Genome Sequencing Center for Infectious Disease"/>
            <person name="Wu L."/>
            <person name="Ma J."/>
        </authorList>
    </citation>
    <scope>NUCLEOTIDE SEQUENCE [LARGE SCALE GENOMIC DNA]</scope>
    <source>
        <strain evidence="9">CGMCC 1.12477</strain>
    </source>
</reference>
<evidence type="ECO:0000256" key="2">
    <source>
        <dbReference type="ARBA" id="ARBA00010790"/>
    </source>
</evidence>
<comment type="similarity">
    <text evidence="2 5">Belongs to the GMC oxidoreductase family.</text>
</comment>
<keyword evidence="3 5" id="KW-0285">Flavoprotein</keyword>
<keyword evidence="9" id="KW-1185">Reference proteome</keyword>
<dbReference type="PANTHER" id="PTHR11552">
    <property type="entry name" value="GLUCOSE-METHANOL-CHOLINE GMC OXIDOREDUCTASE"/>
    <property type="match status" value="1"/>
</dbReference>
<dbReference type="EMBL" id="JBHUDD010000059">
    <property type="protein sequence ID" value="MFD1510334.1"/>
    <property type="molecule type" value="Genomic_DNA"/>
</dbReference>
<comment type="cofactor">
    <cofactor evidence="1">
        <name>FAD</name>
        <dbReference type="ChEBI" id="CHEBI:57692"/>
    </cofactor>
</comment>
<gene>
    <name evidence="8" type="ORF">ACFTOW_13060</name>
</gene>
<evidence type="ECO:0000256" key="3">
    <source>
        <dbReference type="ARBA" id="ARBA00022630"/>
    </source>
</evidence>
<dbReference type="Gene3D" id="3.30.560.10">
    <property type="entry name" value="Glucose Oxidase, domain 3"/>
    <property type="match status" value="1"/>
</dbReference>
<comment type="caution">
    <text evidence="8">The sequence shown here is derived from an EMBL/GenBank/DDBJ whole genome shotgun (WGS) entry which is preliminary data.</text>
</comment>
<dbReference type="Pfam" id="PF05199">
    <property type="entry name" value="GMC_oxred_C"/>
    <property type="match status" value="1"/>
</dbReference>
<dbReference type="SUPFAM" id="SSF54373">
    <property type="entry name" value="FAD-linked reductases, C-terminal domain"/>
    <property type="match status" value="1"/>
</dbReference>
<dbReference type="PROSITE" id="PS00624">
    <property type="entry name" value="GMC_OXRED_2"/>
    <property type="match status" value="1"/>
</dbReference>
<keyword evidence="4 5" id="KW-0274">FAD</keyword>
<protein>
    <submittedName>
        <fullName evidence="8">GMC family oxidoreductase</fullName>
    </submittedName>
</protein>
<evidence type="ECO:0000313" key="8">
    <source>
        <dbReference type="EMBL" id="MFD1510334.1"/>
    </source>
</evidence>
<dbReference type="InterPro" id="IPR036188">
    <property type="entry name" value="FAD/NAD-bd_sf"/>
</dbReference>